<dbReference type="SMART" id="SM00347">
    <property type="entry name" value="HTH_MARR"/>
    <property type="match status" value="1"/>
</dbReference>
<dbReference type="SUPFAM" id="SSF46785">
    <property type="entry name" value="Winged helix' DNA-binding domain"/>
    <property type="match status" value="1"/>
</dbReference>
<dbReference type="InterPro" id="IPR023187">
    <property type="entry name" value="Tscrpt_reg_MarR-type_CS"/>
</dbReference>
<comment type="caution">
    <text evidence="5">The sequence shown here is derived from an EMBL/GenBank/DDBJ whole genome shotgun (WGS) entry which is preliminary data.</text>
</comment>
<keyword evidence="6" id="KW-1185">Reference proteome</keyword>
<dbReference type="GO" id="GO:0003700">
    <property type="term" value="F:DNA-binding transcription factor activity"/>
    <property type="evidence" value="ECO:0007669"/>
    <property type="project" value="InterPro"/>
</dbReference>
<dbReference type="AlphaFoldDB" id="A0A1E5G305"/>
<dbReference type="EMBL" id="MIJE01000011">
    <property type="protein sequence ID" value="OEF97457.1"/>
    <property type="molecule type" value="Genomic_DNA"/>
</dbReference>
<accession>A0A1E5G305</accession>
<proteinExistence type="predicted"/>
<dbReference type="GO" id="GO:0003677">
    <property type="term" value="F:DNA binding"/>
    <property type="evidence" value="ECO:0007669"/>
    <property type="project" value="UniProtKB-KW"/>
</dbReference>
<gene>
    <name evidence="5" type="ORF">BHF68_04425</name>
</gene>
<evidence type="ECO:0000256" key="1">
    <source>
        <dbReference type="ARBA" id="ARBA00023015"/>
    </source>
</evidence>
<keyword evidence="2" id="KW-0238">DNA-binding</keyword>
<evidence type="ECO:0000256" key="2">
    <source>
        <dbReference type="ARBA" id="ARBA00023125"/>
    </source>
</evidence>
<reference evidence="5 6" key="1">
    <citation type="submission" date="2016-09" db="EMBL/GenBank/DDBJ databases">
        <title>Draft genome sequence for the type strain of Desulfuribacillus alkaliarsenatis AHT28, an obligately anaerobic, sulfidogenic bacterium isolated from Russian soda lake sediments.</title>
        <authorList>
            <person name="Abin C.A."/>
            <person name="Hollibaugh J.T."/>
        </authorList>
    </citation>
    <scope>NUCLEOTIDE SEQUENCE [LARGE SCALE GENOMIC DNA]</scope>
    <source>
        <strain evidence="5 6">AHT28</strain>
    </source>
</reference>
<dbReference type="PANTHER" id="PTHR42756:SF1">
    <property type="entry name" value="TRANSCRIPTIONAL REPRESSOR OF EMRAB OPERON"/>
    <property type="match status" value="1"/>
</dbReference>
<organism evidence="5 6">
    <name type="scientific">Desulfuribacillus alkaliarsenatis</name>
    <dbReference type="NCBI Taxonomy" id="766136"/>
    <lineage>
        <taxon>Bacteria</taxon>
        <taxon>Bacillati</taxon>
        <taxon>Bacillota</taxon>
        <taxon>Desulfuribacillia</taxon>
        <taxon>Desulfuribacillales</taxon>
        <taxon>Desulfuribacillaceae</taxon>
        <taxon>Desulfuribacillus</taxon>
    </lineage>
</organism>
<dbReference type="PROSITE" id="PS50995">
    <property type="entry name" value="HTH_MARR_2"/>
    <property type="match status" value="1"/>
</dbReference>
<dbReference type="Pfam" id="PF01047">
    <property type="entry name" value="MarR"/>
    <property type="match status" value="1"/>
</dbReference>
<name>A0A1E5G305_9FIRM</name>
<keyword evidence="1" id="KW-0805">Transcription regulation</keyword>
<dbReference type="Proteomes" id="UP000094296">
    <property type="component" value="Unassembled WGS sequence"/>
</dbReference>
<dbReference type="PROSITE" id="PS01117">
    <property type="entry name" value="HTH_MARR_1"/>
    <property type="match status" value="1"/>
</dbReference>
<dbReference type="InterPro" id="IPR036390">
    <property type="entry name" value="WH_DNA-bd_sf"/>
</dbReference>
<protein>
    <submittedName>
        <fullName evidence="5">TrmB family transcriptional regulator</fullName>
    </submittedName>
</protein>
<dbReference type="PRINTS" id="PR00598">
    <property type="entry name" value="HTHMARR"/>
</dbReference>
<evidence type="ECO:0000313" key="6">
    <source>
        <dbReference type="Proteomes" id="UP000094296"/>
    </source>
</evidence>
<dbReference type="InterPro" id="IPR036388">
    <property type="entry name" value="WH-like_DNA-bd_sf"/>
</dbReference>
<dbReference type="RefSeq" id="WP_069642855.1">
    <property type="nucleotide sequence ID" value="NZ_MIJE01000011.1"/>
</dbReference>
<feature type="domain" description="HTH marR-type" evidence="4">
    <location>
        <begin position="1"/>
        <end position="135"/>
    </location>
</feature>
<dbReference type="InterPro" id="IPR000835">
    <property type="entry name" value="HTH_MarR-typ"/>
</dbReference>
<dbReference type="OrthoDB" id="327696at2"/>
<dbReference type="Gene3D" id="1.10.10.10">
    <property type="entry name" value="Winged helix-like DNA-binding domain superfamily/Winged helix DNA-binding domain"/>
    <property type="match status" value="1"/>
</dbReference>
<evidence type="ECO:0000259" key="4">
    <source>
        <dbReference type="PROSITE" id="PS50995"/>
    </source>
</evidence>
<evidence type="ECO:0000313" key="5">
    <source>
        <dbReference type="EMBL" id="OEF97457.1"/>
    </source>
</evidence>
<sequence>MDVNNLYDIILDHAKTFFYPEEWLELDLNFSKTELMALLLVERKRELSMSQLAEAINMPMSTATGIADRMVRSGLLKRERSELDRRVVVVRLTDEGNQLIVQMKELVTNYISKIEAELTDEEKQLLIKVFFKVVNIFKNKQHKADKQETTAKIQKIEID</sequence>
<keyword evidence="3" id="KW-0804">Transcription</keyword>
<evidence type="ECO:0000256" key="3">
    <source>
        <dbReference type="ARBA" id="ARBA00023163"/>
    </source>
</evidence>
<dbReference type="PANTHER" id="PTHR42756">
    <property type="entry name" value="TRANSCRIPTIONAL REGULATOR, MARR"/>
    <property type="match status" value="1"/>
</dbReference>
<dbReference type="STRING" id="766136.BHF68_04425"/>